<keyword evidence="1" id="KW-0472">Membrane</keyword>
<protein>
    <submittedName>
        <fullName evidence="2">Uncharacterized protein</fullName>
    </submittedName>
</protein>
<feature type="transmembrane region" description="Helical" evidence="1">
    <location>
        <begin position="20"/>
        <end position="42"/>
    </location>
</feature>
<name>A0ABV1W726_9ACTN</name>
<evidence type="ECO:0000313" key="3">
    <source>
        <dbReference type="Proteomes" id="UP001458415"/>
    </source>
</evidence>
<keyword evidence="1" id="KW-0812">Transmembrane</keyword>
<accession>A0ABV1W726</accession>
<reference evidence="2 3" key="1">
    <citation type="submission" date="2024-06" db="EMBL/GenBank/DDBJ databases">
        <title>The Natural Products Discovery Center: Release of the First 8490 Sequenced Strains for Exploring Actinobacteria Biosynthetic Diversity.</title>
        <authorList>
            <person name="Kalkreuter E."/>
            <person name="Kautsar S.A."/>
            <person name="Yang D."/>
            <person name="Bader C.D."/>
            <person name="Teijaro C.N."/>
            <person name="Fluegel L."/>
            <person name="Davis C.M."/>
            <person name="Simpson J.R."/>
            <person name="Lauterbach L."/>
            <person name="Steele A.D."/>
            <person name="Gui C."/>
            <person name="Meng S."/>
            <person name="Li G."/>
            <person name="Viehrig K."/>
            <person name="Ye F."/>
            <person name="Su P."/>
            <person name="Kiefer A.F."/>
            <person name="Nichols A."/>
            <person name="Cepeda A.J."/>
            <person name="Yan W."/>
            <person name="Fan B."/>
            <person name="Jiang Y."/>
            <person name="Adhikari A."/>
            <person name="Zheng C.-J."/>
            <person name="Schuster L."/>
            <person name="Cowan T.M."/>
            <person name="Smanski M.J."/>
            <person name="Chevrette M.G."/>
            <person name="De Carvalho L.P.S."/>
            <person name="Shen B."/>
        </authorList>
    </citation>
    <scope>NUCLEOTIDE SEQUENCE [LARGE SCALE GENOMIC DNA]</scope>
    <source>
        <strain evidence="2 3">NPDC000634</strain>
    </source>
</reference>
<sequence length="80" mass="8347">MGASMGHMGAKLWENRPTVQASHAFLVIPLGLIVVIVIADVLTGKGVQLGPLLVVAPAVSRTGPFSLLRLPAFGSTSTRR</sequence>
<dbReference type="RefSeq" id="WP_143667962.1">
    <property type="nucleotide sequence ID" value="NZ_MUBM01000004.1"/>
</dbReference>
<keyword evidence="1" id="KW-1133">Transmembrane helix</keyword>
<gene>
    <name evidence="2" type="ORF">ABT317_23890</name>
</gene>
<evidence type="ECO:0000256" key="1">
    <source>
        <dbReference type="SAM" id="Phobius"/>
    </source>
</evidence>
<comment type="caution">
    <text evidence="2">The sequence shown here is derived from an EMBL/GenBank/DDBJ whole genome shotgun (WGS) entry which is preliminary data.</text>
</comment>
<dbReference type="EMBL" id="JBEPCU010000457">
    <property type="protein sequence ID" value="MER6979925.1"/>
    <property type="molecule type" value="Genomic_DNA"/>
</dbReference>
<proteinExistence type="predicted"/>
<dbReference type="Proteomes" id="UP001458415">
    <property type="component" value="Unassembled WGS sequence"/>
</dbReference>
<evidence type="ECO:0000313" key="2">
    <source>
        <dbReference type="EMBL" id="MER6979925.1"/>
    </source>
</evidence>
<keyword evidence="3" id="KW-1185">Reference proteome</keyword>
<organism evidence="2 3">
    <name type="scientific">Streptomyces carpinensis</name>
    <dbReference type="NCBI Taxonomy" id="66369"/>
    <lineage>
        <taxon>Bacteria</taxon>
        <taxon>Bacillati</taxon>
        <taxon>Actinomycetota</taxon>
        <taxon>Actinomycetes</taxon>
        <taxon>Kitasatosporales</taxon>
        <taxon>Streptomycetaceae</taxon>
        <taxon>Streptomyces</taxon>
    </lineage>
</organism>